<dbReference type="InterPro" id="IPR036389">
    <property type="entry name" value="RNase_III_sf"/>
</dbReference>
<evidence type="ECO:0000313" key="3">
    <source>
        <dbReference type="Proteomes" id="UP000824120"/>
    </source>
</evidence>
<dbReference type="PANTHER" id="PTHR14950">
    <property type="entry name" value="DICER-RELATED"/>
    <property type="match status" value="1"/>
</dbReference>
<protein>
    <submittedName>
        <fullName evidence="2">Uncharacterized protein</fullName>
    </submittedName>
</protein>
<keyword evidence="3" id="KW-1185">Reference proteome</keyword>
<dbReference type="Gene3D" id="1.10.1520.10">
    <property type="entry name" value="Ribonuclease III domain"/>
    <property type="match status" value="1"/>
</dbReference>
<organism evidence="2 3">
    <name type="scientific">Solanum commersonii</name>
    <name type="common">Commerson's wild potato</name>
    <name type="synonym">Commerson's nightshade</name>
    <dbReference type="NCBI Taxonomy" id="4109"/>
    <lineage>
        <taxon>Eukaryota</taxon>
        <taxon>Viridiplantae</taxon>
        <taxon>Streptophyta</taxon>
        <taxon>Embryophyta</taxon>
        <taxon>Tracheophyta</taxon>
        <taxon>Spermatophyta</taxon>
        <taxon>Magnoliopsida</taxon>
        <taxon>eudicotyledons</taxon>
        <taxon>Gunneridae</taxon>
        <taxon>Pentapetalae</taxon>
        <taxon>asterids</taxon>
        <taxon>lamiids</taxon>
        <taxon>Solanales</taxon>
        <taxon>Solanaceae</taxon>
        <taxon>Solanoideae</taxon>
        <taxon>Solaneae</taxon>
        <taxon>Solanum</taxon>
    </lineage>
</organism>
<feature type="non-terminal residue" evidence="2">
    <location>
        <position position="1"/>
    </location>
</feature>
<accession>A0A9J6AXC3</accession>
<dbReference type="GO" id="GO:0004525">
    <property type="term" value="F:ribonuclease III activity"/>
    <property type="evidence" value="ECO:0007669"/>
    <property type="project" value="InterPro"/>
</dbReference>
<sequence length="184" mass="21614">ESYESKLYTYVSESVRVKYNKFTAIRVYLRIHKILELLDHYKLKLCIPTAKVLELHSESLGKLGDSFLECDVSIQLFKTYKSHHKDFLKIKKNKIISNVTLCKFGCARAYLNLCGEVAALPFMKWLWLHSDFVDAPMPRYFPVNSEKLVNVWYFESLLHYKFNYPSVLVEALTQGSYMLLEIPR</sequence>
<keyword evidence="1" id="KW-0378">Hydrolase</keyword>
<evidence type="ECO:0000256" key="1">
    <source>
        <dbReference type="ARBA" id="ARBA00022801"/>
    </source>
</evidence>
<dbReference type="SUPFAM" id="SSF69065">
    <property type="entry name" value="RNase III domain-like"/>
    <property type="match status" value="1"/>
</dbReference>
<dbReference type="GO" id="GO:0003723">
    <property type="term" value="F:RNA binding"/>
    <property type="evidence" value="ECO:0007669"/>
    <property type="project" value="TreeGrafter"/>
</dbReference>
<dbReference type="GO" id="GO:0005737">
    <property type="term" value="C:cytoplasm"/>
    <property type="evidence" value="ECO:0007669"/>
    <property type="project" value="TreeGrafter"/>
</dbReference>
<dbReference type="Proteomes" id="UP000824120">
    <property type="component" value="Chromosome 1"/>
</dbReference>
<proteinExistence type="predicted"/>
<comment type="caution">
    <text evidence="2">The sequence shown here is derived from an EMBL/GenBank/DDBJ whole genome shotgun (WGS) entry which is preliminary data.</text>
</comment>
<dbReference type="GO" id="GO:0030422">
    <property type="term" value="P:siRNA processing"/>
    <property type="evidence" value="ECO:0007669"/>
    <property type="project" value="TreeGrafter"/>
</dbReference>
<reference evidence="2 3" key="1">
    <citation type="submission" date="2020-09" db="EMBL/GenBank/DDBJ databases">
        <title>De no assembly of potato wild relative species, Solanum commersonii.</title>
        <authorList>
            <person name="Cho K."/>
        </authorList>
    </citation>
    <scope>NUCLEOTIDE SEQUENCE [LARGE SCALE GENOMIC DNA]</scope>
    <source>
        <strain evidence="2">LZ3.2</strain>
        <tissue evidence="2">Leaf</tissue>
    </source>
</reference>
<dbReference type="GO" id="GO:0005634">
    <property type="term" value="C:nucleus"/>
    <property type="evidence" value="ECO:0007669"/>
    <property type="project" value="TreeGrafter"/>
</dbReference>
<gene>
    <name evidence="2" type="ORF">H5410_000891</name>
</gene>
<evidence type="ECO:0000313" key="2">
    <source>
        <dbReference type="EMBL" id="KAG5629174.1"/>
    </source>
</evidence>
<name>A0A9J6AXC3_SOLCO</name>
<dbReference type="AlphaFoldDB" id="A0A9J6AXC3"/>
<dbReference type="PANTHER" id="PTHR14950:SF70">
    <property type="entry name" value="ENDORIBONUCLEASE DICER HOMOLOG 2"/>
    <property type="match status" value="1"/>
</dbReference>
<dbReference type="OrthoDB" id="6513042at2759"/>
<dbReference type="EMBL" id="JACXVP010000001">
    <property type="protein sequence ID" value="KAG5629174.1"/>
    <property type="molecule type" value="Genomic_DNA"/>
</dbReference>